<dbReference type="GO" id="GO:0102390">
    <property type="term" value="F:mycophenolic acid acyl-glucuronide esterase activity"/>
    <property type="evidence" value="ECO:0007669"/>
    <property type="project" value="UniProtKB-EC"/>
</dbReference>
<dbReference type="EC" id="3.1.2.22" evidence="2"/>
<comment type="catalytic activity">
    <reaction evidence="13">
        <text>mycophenolic acid O-acyl-beta-D-glucuronide + H2O = mycophenolate + D-glucuronate + H(+)</text>
        <dbReference type="Rhea" id="RHEA:34179"/>
        <dbReference type="ChEBI" id="CHEBI:15377"/>
        <dbReference type="ChEBI" id="CHEBI:15378"/>
        <dbReference type="ChEBI" id="CHEBI:58720"/>
        <dbReference type="ChEBI" id="CHEBI:62932"/>
        <dbReference type="ChEBI" id="CHEBI:66982"/>
        <dbReference type="EC" id="3.1.1.93"/>
    </reaction>
    <physiologicalReaction direction="left-to-right" evidence="13">
        <dbReference type="Rhea" id="RHEA:34180"/>
    </physiologicalReaction>
</comment>
<evidence type="ECO:0000256" key="12">
    <source>
        <dbReference type="ARBA" id="ARBA00047409"/>
    </source>
</evidence>
<evidence type="ECO:0000256" key="8">
    <source>
        <dbReference type="ARBA" id="ARBA00041520"/>
    </source>
</evidence>
<evidence type="ECO:0000256" key="1">
    <source>
        <dbReference type="ARBA" id="ARBA00004173"/>
    </source>
</evidence>
<keyword evidence="4" id="KW-0809">Transit peptide</keyword>
<accession>A0A914VE87</accession>
<proteinExistence type="predicted"/>
<dbReference type="InterPro" id="IPR052382">
    <property type="entry name" value="ABHD10_acyl-thioesterase"/>
</dbReference>
<dbReference type="Gene3D" id="3.40.50.1820">
    <property type="entry name" value="alpha/beta hydrolase"/>
    <property type="match status" value="1"/>
</dbReference>
<evidence type="ECO:0000256" key="3">
    <source>
        <dbReference type="ARBA" id="ARBA00022801"/>
    </source>
</evidence>
<protein>
    <recommendedName>
        <fullName evidence="7">Palmitoyl-protein thioesterase ABHD10, mitochondrial</fullName>
        <ecNumber evidence="6">3.1.1.93</ecNumber>
        <ecNumber evidence="2">3.1.2.22</ecNumber>
    </recommendedName>
    <alternativeName>
        <fullName evidence="9">Acyl-protein thioesterase ABHD10</fullName>
    </alternativeName>
    <alternativeName>
        <fullName evidence="10">Alpha/beta hydrolase domain-containing protein 10</fullName>
    </alternativeName>
    <alternativeName>
        <fullName evidence="8">Mycophenolic acid acyl-glucuronide esterase, mitochondrial</fullName>
    </alternativeName>
</protein>
<evidence type="ECO:0000256" key="4">
    <source>
        <dbReference type="ARBA" id="ARBA00022946"/>
    </source>
</evidence>
<dbReference type="WBParaSite" id="PSAMB.scaffold18472size934.g37588.t1">
    <property type="protein sequence ID" value="PSAMB.scaffold18472size934.g37588.t1"/>
    <property type="gene ID" value="PSAMB.scaffold18472size934.g37588"/>
</dbReference>
<keyword evidence="3" id="KW-0378">Hydrolase</keyword>
<evidence type="ECO:0000259" key="14">
    <source>
        <dbReference type="Pfam" id="PF00561"/>
    </source>
</evidence>
<dbReference type="Pfam" id="PF00561">
    <property type="entry name" value="Abhydrolase_1"/>
    <property type="match status" value="1"/>
</dbReference>
<evidence type="ECO:0000256" key="2">
    <source>
        <dbReference type="ARBA" id="ARBA00012423"/>
    </source>
</evidence>
<dbReference type="PANTHER" id="PTHR16138">
    <property type="entry name" value="MYCOPHENOLIC ACID ACYL-GLUCURONIDE ESTERASE, MITOCHONDRIAL"/>
    <property type="match status" value="1"/>
</dbReference>
<dbReference type="SUPFAM" id="SSF53474">
    <property type="entry name" value="alpha/beta-Hydrolases"/>
    <property type="match status" value="1"/>
</dbReference>
<evidence type="ECO:0000256" key="11">
    <source>
        <dbReference type="ARBA" id="ARBA00046047"/>
    </source>
</evidence>
<evidence type="ECO:0000313" key="15">
    <source>
        <dbReference type="Proteomes" id="UP000887566"/>
    </source>
</evidence>
<comment type="catalytic activity">
    <reaction evidence="12">
        <text>S-hexadecanoyl-L-cysteinyl-[protein] + H2O = L-cysteinyl-[protein] + hexadecanoate + H(+)</text>
        <dbReference type="Rhea" id="RHEA:19233"/>
        <dbReference type="Rhea" id="RHEA-COMP:10131"/>
        <dbReference type="Rhea" id="RHEA-COMP:11032"/>
        <dbReference type="ChEBI" id="CHEBI:7896"/>
        <dbReference type="ChEBI" id="CHEBI:15377"/>
        <dbReference type="ChEBI" id="CHEBI:15378"/>
        <dbReference type="ChEBI" id="CHEBI:29950"/>
        <dbReference type="ChEBI" id="CHEBI:74151"/>
        <dbReference type="EC" id="3.1.2.22"/>
    </reaction>
    <physiologicalReaction direction="left-to-right" evidence="12">
        <dbReference type="Rhea" id="RHEA:19234"/>
    </physiologicalReaction>
</comment>
<comment type="function">
    <text evidence="11">Acts as an acyl-protein thioesterase that hydrolyzes fatty acids from acylated residues in proteins. Regulates the mitochondrial S-depalmitoylation of the nucleophilic active site residue of peroxiredoxin-5/PRDX5, a key antioxidant protein, therefore modulating mitochondrial antioxidant ability. Also catalyzes the deglucuronidation of mycophenolic acid acyl-glucuronide, an active metabolite of the immunosuppressant drug mycophenolate.</text>
</comment>
<evidence type="ECO:0000256" key="5">
    <source>
        <dbReference type="ARBA" id="ARBA00023128"/>
    </source>
</evidence>
<feature type="domain" description="AB hydrolase-1" evidence="14">
    <location>
        <begin position="16"/>
        <end position="137"/>
    </location>
</feature>
<dbReference type="GO" id="GO:0008474">
    <property type="term" value="F:palmitoyl-(protein) hydrolase activity"/>
    <property type="evidence" value="ECO:0007669"/>
    <property type="project" value="UniProtKB-EC"/>
</dbReference>
<evidence type="ECO:0000256" key="13">
    <source>
        <dbReference type="ARBA" id="ARBA00047972"/>
    </source>
</evidence>
<evidence type="ECO:0000313" key="16">
    <source>
        <dbReference type="WBParaSite" id="PSAMB.scaffold18472size934.g37588.t1"/>
    </source>
</evidence>
<name>A0A914VE87_9BILA</name>
<reference evidence="16" key="1">
    <citation type="submission" date="2022-11" db="UniProtKB">
        <authorList>
            <consortium name="WormBaseParasite"/>
        </authorList>
    </citation>
    <scope>IDENTIFICATION</scope>
</reference>
<organism evidence="15 16">
    <name type="scientific">Plectus sambesii</name>
    <dbReference type="NCBI Taxonomy" id="2011161"/>
    <lineage>
        <taxon>Eukaryota</taxon>
        <taxon>Metazoa</taxon>
        <taxon>Ecdysozoa</taxon>
        <taxon>Nematoda</taxon>
        <taxon>Chromadorea</taxon>
        <taxon>Plectida</taxon>
        <taxon>Plectina</taxon>
        <taxon>Plectoidea</taxon>
        <taxon>Plectidae</taxon>
        <taxon>Plectus</taxon>
    </lineage>
</organism>
<comment type="subcellular location">
    <subcellularLocation>
        <location evidence="1">Mitochondrion</location>
    </subcellularLocation>
</comment>
<keyword evidence="5" id="KW-0496">Mitochondrion</keyword>
<keyword evidence="15" id="KW-1185">Reference proteome</keyword>
<dbReference type="GO" id="GO:0005739">
    <property type="term" value="C:mitochondrion"/>
    <property type="evidence" value="ECO:0007669"/>
    <property type="project" value="UniProtKB-SubCell"/>
</dbReference>
<sequence length="208" mass="23677">MAVPRASILEKYLHEKKGYSFLRFDYTDHGDSTYKKQTANEPIDERNVLSPFPGPKPLRHKGKKLEFGAWIKDLLQVVDELTEGPLVLIGESFGAWLAILAALERPERIKGIVAISAGVDFMSRWMNKMFTYQEKERLQAGETLWIADHPDGPYAGSKKIVDDSKEFELLTRQGSLNVVCPVHFVHSMQDDIAPYQWMLRLAAKLKSD</sequence>
<evidence type="ECO:0000256" key="6">
    <source>
        <dbReference type="ARBA" id="ARBA00039132"/>
    </source>
</evidence>
<dbReference type="EC" id="3.1.1.93" evidence="6"/>
<evidence type="ECO:0000256" key="9">
    <source>
        <dbReference type="ARBA" id="ARBA00042645"/>
    </source>
</evidence>
<dbReference type="AlphaFoldDB" id="A0A914VE87"/>
<dbReference type="GO" id="GO:0004553">
    <property type="term" value="F:hydrolase activity, hydrolyzing O-glycosyl compounds"/>
    <property type="evidence" value="ECO:0007669"/>
    <property type="project" value="TreeGrafter"/>
</dbReference>
<dbReference type="InterPro" id="IPR029058">
    <property type="entry name" value="AB_hydrolase_fold"/>
</dbReference>
<evidence type="ECO:0000256" key="10">
    <source>
        <dbReference type="ARBA" id="ARBA00042704"/>
    </source>
</evidence>
<evidence type="ECO:0000256" key="7">
    <source>
        <dbReference type="ARBA" id="ARBA00039314"/>
    </source>
</evidence>
<dbReference type="Proteomes" id="UP000887566">
    <property type="component" value="Unplaced"/>
</dbReference>
<dbReference type="InterPro" id="IPR000073">
    <property type="entry name" value="AB_hydrolase_1"/>
</dbReference>
<dbReference type="PANTHER" id="PTHR16138:SF7">
    <property type="entry name" value="PALMITOYL-PROTEIN THIOESTERASE ABHD10, MITOCHONDRIAL"/>
    <property type="match status" value="1"/>
</dbReference>